<evidence type="ECO:0000313" key="14">
    <source>
        <dbReference type="Proteomes" id="UP000323886"/>
    </source>
</evidence>
<keyword evidence="6" id="KW-0067">ATP-binding</keyword>
<dbReference type="InterPro" id="IPR036412">
    <property type="entry name" value="HAD-like_sf"/>
</dbReference>
<evidence type="ECO:0000256" key="5">
    <source>
        <dbReference type="ARBA" id="ARBA00022741"/>
    </source>
</evidence>
<dbReference type="FunFam" id="3.40.50.1000:FF:000028">
    <property type="entry name" value="Calcium-transporting P-type ATPase, putative"/>
    <property type="match status" value="1"/>
</dbReference>
<dbReference type="GO" id="GO:0005391">
    <property type="term" value="F:P-type sodium:potassium-exchanging transporter activity"/>
    <property type="evidence" value="ECO:0007669"/>
    <property type="project" value="TreeGrafter"/>
</dbReference>
<dbReference type="GO" id="GO:0036376">
    <property type="term" value="P:sodium ion export across plasma membrane"/>
    <property type="evidence" value="ECO:0007669"/>
    <property type="project" value="TreeGrafter"/>
</dbReference>
<organism evidence="13 14">
    <name type="scientific">Blastochloris sulfoviridis</name>
    <dbReference type="NCBI Taxonomy" id="50712"/>
    <lineage>
        <taxon>Bacteria</taxon>
        <taxon>Pseudomonadati</taxon>
        <taxon>Pseudomonadota</taxon>
        <taxon>Alphaproteobacteria</taxon>
        <taxon>Hyphomicrobiales</taxon>
        <taxon>Blastochloridaceae</taxon>
        <taxon>Blastochloris</taxon>
    </lineage>
</organism>
<dbReference type="InterPro" id="IPR001757">
    <property type="entry name" value="P_typ_ATPase"/>
</dbReference>
<dbReference type="FunFam" id="2.70.150.10:FF:000160">
    <property type="entry name" value="Sarcoplasmic/endoplasmic reticulum calcium ATPase 1"/>
    <property type="match status" value="1"/>
</dbReference>
<dbReference type="InterPro" id="IPR006068">
    <property type="entry name" value="ATPase_P-typ_cation-transptr_C"/>
</dbReference>
<name>A0A5M6HQW6_9HYPH</name>
<dbReference type="GO" id="GO:1990573">
    <property type="term" value="P:potassium ion import across plasma membrane"/>
    <property type="evidence" value="ECO:0007669"/>
    <property type="project" value="TreeGrafter"/>
</dbReference>
<dbReference type="GO" id="GO:0012505">
    <property type="term" value="C:endomembrane system"/>
    <property type="evidence" value="ECO:0007669"/>
    <property type="project" value="UniProtKB-SubCell"/>
</dbReference>
<comment type="similarity">
    <text evidence="2">Belongs to the cation transport ATPase (P-type) (TC 3.A.3) family. Type IIA subfamily.</text>
</comment>
<keyword evidence="7" id="KW-0460">Magnesium</keyword>
<dbReference type="Gene3D" id="2.70.150.10">
    <property type="entry name" value="Calcium-transporting ATPase, cytoplasmic transduction domain A"/>
    <property type="match status" value="1"/>
</dbReference>
<evidence type="ECO:0000259" key="12">
    <source>
        <dbReference type="SMART" id="SM00831"/>
    </source>
</evidence>
<evidence type="ECO:0000256" key="11">
    <source>
        <dbReference type="SAM" id="Phobius"/>
    </source>
</evidence>
<dbReference type="PANTHER" id="PTHR43294">
    <property type="entry name" value="SODIUM/POTASSIUM-TRANSPORTING ATPASE SUBUNIT ALPHA"/>
    <property type="match status" value="1"/>
</dbReference>
<dbReference type="InterPro" id="IPR044492">
    <property type="entry name" value="P_typ_ATPase_HD_dom"/>
</dbReference>
<feature type="transmembrane region" description="Helical" evidence="11">
    <location>
        <begin position="834"/>
        <end position="855"/>
    </location>
</feature>
<dbReference type="NCBIfam" id="TIGR01494">
    <property type="entry name" value="ATPase_P-type"/>
    <property type="match status" value="3"/>
</dbReference>
<evidence type="ECO:0000256" key="1">
    <source>
        <dbReference type="ARBA" id="ARBA00004127"/>
    </source>
</evidence>
<dbReference type="SUPFAM" id="SSF81665">
    <property type="entry name" value="Calcium ATPase, transmembrane domain M"/>
    <property type="match status" value="1"/>
</dbReference>
<dbReference type="GO" id="GO:0005886">
    <property type="term" value="C:plasma membrane"/>
    <property type="evidence" value="ECO:0007669"/>
    <property type="project" value="TreeGrafter"/>
</dbReference>
<keyword evidence="14" id="KW-1185">Reference proteome</keyword>
<keyword evidence="9 11" id="KW-1133">Transmembrane helix</keyword>
<keyword evidence="4 11" id="KW-0812">Transmembrane</keyword>
<dbReference type="AlphaFoldDB" id="A0A5M6HQW6"/>
<keyword evidence="3" id="KW-0597">Phosphoprotein</keyword>
<dbReference type="SFLD" id="SFLDS00003">
    <property type="entry name" value="Haloacid_Dehalogenase"/>
    <property type="match status" value="1"/>
</dbReference>
<keyword evidence="8" id="KW-1278">Translocase</keyword>
<feature type="transmembrane region" description="Helical" evidence="11">
    <location>
        <begin position="867"/>
        <end position="886"/>
    </location>
</feature>
<evidence type="ECO:0000256" key="8">
    <source>
        <dbReference type="ARBA" id="ARBA00022967"/>
    </source>
</evidence>
<feature type="transmembrane region" description="Helical" evidence="11">
    <location>
        <begin position="87"/>
        <end position="103"/>
    </location>
</feature>
<dbReference type="GO" id="GO:0030007">
    <property type="term" value="P:intracellular potassium ion homeostasis"/>
    <property type="evidence" value="ECO:0007669"/>
    <property type="project" value="TreeGrafter"/>
</dbReference>
<dbReference type="PRINTS" id="PR00119">
    <property type="entry name" value="CATATPASE"/>
</dbReference>
<feature type="domain" description="Cation-transporting P-type ATPase N-terminal" evidence="12">
    <location>
        <begin position="10"/>
        <end position="83"/>
    </location>
</feature>
<keyword evidence="5" id="KW-0547">Nucleotide-binding</keyword>
<dbReference type="Pfam" id="PF08282">
    <property type="entry name" value="Hydrolase_3"/>
    <property type="match status" value="1"/>
</dbReference>
<dbReference type="SFLD" id="SFLDF00027">
    <property type="entry name" value="p-type_atpase"/>
    <property type="match status" value="1"/>
</dbReference>
<evidence type="ECO:0000256" key="3">
    <source>
        <dbReference type="ARBA" id="ARBA00022553"/>
    </source>
</evidence>
<dbReference type="Gene3D" id="3.40.1110.10">
    <property type="entry name" value="Calcium-transporting ATPase, cytoplasmic domain N"/>
    <property type="match status" value="1"/>
</dbReference>
<feature type="transmembrane region" description="Helical" evidence="11">
    <location>
        <begin position="56"/>
        <end position="81"/>
    </location>
</feature>
<protein>
    <submittedName>
        <fullName evidence="13">HAD-IC family P-type ATPase</fullName>
    </submittedName>
</protein>
<evidence type="ECO:0000256" key="2">
    <source>
        <dbReference type="ARBA" id="ARBA00005675"/>
    </source>
</evidence>
<proteinExistence type="inferred from homology"/>
<dbReference type="SMART" id="SM00831">
    <property type="entry name" value="Cation_ATPase_N"/>
    <property type="match status" value="1"/>
</dbReference>
<feature type="transmembrane region" description="Helical" evidence="11">
    <location>
        <begin position="803"/>
        <end position="822"/>
    </location>
</feature>
<dbReference type="GO" id="GO:1902600">
    <property type="term" value="P:proton transmembrane transport"/>
    <property type="evidence" value="ECO:0007669"/>
    <property type="project" value="TreeGrafter"/>
</dbReference>
<dbReference type="SUPFAM" id="SSF81660">
    <property type="entry name" value="Metal cation-transporting ATPase, ATP-binding domain N"/>
    <property type="match status" value="1"/>
</dbReference>
<dbReference type="OrthoDB" id="391538at2"/>
<feature type="transmembrane region" description="Helical" evidence="11">
    <location>
        <begin position="768"/>
        <end position="791"/>
    </location>
</feature>
<dbReference type="Pfam" id="PF00690">
    <property type="entry name" value="Cation_ATPase_N"/>
    <property type="match status" value="1"/>
</dbReference>
<dbReference type="FunFam" id="3.40.50.1000:FF:000001">
    <property type="entry name" value="Phospholipid-transporting ATPase IC"/>
    <property type="match status" value="1"/>
</dbReference>
<dbReference type="Proteomes" id="UP000323886">
    <property type="component" value="Unassembled WGS sequence"/>
</dbReference>
<comment type="caution">
    <text evidence="13">The sequence shown here is derived from an EMBL/GenBank/DDBJ whole genome shotgun (WGS) entry which is preliminary data.</text>
</comment>
<evidence type="ECO:0000256" key="9">
    <source>
        <dbReference type="ARBA" id="ARBA00022989"/>
    </source>
</evidence>
<dbReference type="InterPro" id="IPR023298">
    <property type="entry name" value="ATPase_P-typ_TM_dom_sf"/>
</dbReference>
<dbReference type="GO" id="GO:0005524">
    <property type="term" value="F:ATP binding"/>
    <property type="evidence" value="ECO:0007669"/>
    <property type="project" value="UniProtKB-KW"/>
</dbReference>
<sequence>MNQGNAAPPAWHALDAADCLTQLDSRTDGLTAAEAASRLAADGPNRLPEAPRRGALVRFALQVHNLLIYVLLASALVSLLLGHLLDSLVILIVVVLNAVIGFLQEGKAERALEAIRAMIDPKVTVLREGVRRSIAAEEVVRGDIVLLEAGDRVPADLRLMRSRNLRIDEAILTGESVPVEKATDPVAAAAPLAERAAMAYSGTLVTGGQASGLVVAAGAATELGRISRLLGAVEELKTPLIAQMDRFARQITLVVLGVSAAAFVFAVLLRGYAMTDAFMAMVGLAVAAIPEGLPAVMTITLAVGVQRMAGRNAIIRRLPAVETLGSVSVICSDKTGTLTRNEMTVRAVVTANDSYEVSGAGYVPAGAFTRAGIEIDPAQDGMLAELVRAAVLCNDAETRETEAAWLVDGDPMEGALVVLGAKSGLDVSALRKAVPRTDEIPFDAAHRFMATLHHDHEGNGFIFVKGAPERILDMAHAARTMTGERPLDRAAWSAQADDLAAQGQRVLAFATKPAGACQQSLTFADVEDGLVLLGLVGFIDPPREEAIAAVAECQSAGIRVVMITGDHAITAREIGQQLGLARAPVVRTGEEVDRLDEADLAQAVRETTVFARTTPEHKLRLVSALQAQGLTVAMTGDGVNDAPALKRADVGVAMGCKGTEASKQAAEMVLADDNFASIVAAVKEGRTVYDNLRKVIGWTLPTNGGQAATILGAIAMGWTLPITPVQILWVNMVSAVALGMTLAFEPAEPGSMARPPRRRDAPLVSGELAWQILLVTILFAIFAFGMFFWAGQRGLPIEEARTIVVNTIVVLEIFYLFSVRYVHGPSLTWQGVLGTKAVLIGVGVTVLAQLAFTYAPPFNAAFETRPMSLLDAAAILGAGVLLLVVLETEKLLRKAATNARPGG</sequence>
<dbReference type="Pfam" id="PF13246">
    <property type="entry name" value="Cation_ATPase"/>
    <property type="match status" value="1"/>
</dbReference>
<dbReference type="InterPro" id="IPR023214">
    <property type="entry name" value="HAD_sf"/>
</dbReference>
<gene>
    <name evidence="13" type="ORF">F1193_14170</name>
</gene>
<dbReference type="SFLD" id="SFLDG00002">
    <property type="entry name" value="C1.7:_P-type_atpase_like"/>
    <property type="match status" value="1"/>
</dbReference>
<dbReference type="InterPro" id="IPR050510">
    <property type="entry name" value="Cation_transp_ATPase_P-type"/>
</dbReference>
<dbReference type="InterPro" id="IPR018303">
    <property type="entry name" value="ATPase_P-typ_P_site"/>
</dbReference>
<dbReference type="EMBL" id="VWPL01000032">
    <property type="protein sequence ID" value="KAA5598117.1"/>
    <property type="molecule type" value="Genomic_DNA"/>
</dbReference>
<feature type="transmembrane region" description="Helical" evidence="11">
    <location>
        <begin position="251"/>
        <end position="272"/>
    </location>
</feature>
<dbReference type="PRINTS" id="PR00120">
    <property type="entry name" value="HATPASE"/>
</dbReference>
<dbReference type="GO" id="GO:0016887">
    <property type="term" value="F:ATP hydrolysis activity"/>
    <property type="evidence" value="ECO:0007669"/>
    <property type="project" value="InterPro"/>
</dbReference>
<dbReference type="Gene3D" id="3.40.50.1000">
    <property type="entry name" value="HAD superfamily/HAD-like"/>
    <property type="match status" value="1"/>
</dbReference>
<evidence type="ECO:0000313" key="13">
    <source>
        <dbReference type="EMBL" id="KAA5598117.1"/>
    </source>
</evidence>
<dbReference type="GO" id="GO:0006883">
    <property type="term" value="P:intracellular sodium ion homeostasis"/>
    <property type="evidence" value="ECO:0007669"/>
    <property type="project" value="TreeGrafter"/>
</dbReference>
<reference evidence="13 14" key="1">
    <citation type="submission" date="2019-09" db="EMBL/GenBank/DDBJ databases">
        <title>Draft Whole-Genome sequence of Blastochloris sulfoviridis DSM 729.</title>
        <authorList>
            <person name="Meyer T.E."/>
            <person name="Kyndt J.A."/>
        </authorList>
    </citation>
    <scope>NUCLEOTIDE SEQUENCE [LARGE SCALE GENOMIC DNA]</scope>
    <source>
        <strain evidence="13 14">DSM 729</strain>
    </source>
</reference>
<dbReference type="InterPro" id="IPR004014">
    <property type="entry name" value="ATPase_P-typ_cation-transptr_N"/>
</dbReference>
<dbReference type="Gene3D" id="1.20.1110.10">
    <property type="entry name" value="Calcium-transporting ATPase, transmembrane domain"/>
    <property type="match status" value="1"/>
</dbReference>
<dbReference type="PANTHER" id="PTHR43294:SF20">
    <property type="entry name" value="P-TYPE ATPASE"/>
    <property type="match status" value="1"/>
</dbReference>
<evidence type="ECO:0000256" key="10">
    <source>
        <dbReference type="ARBA" id="ARBA00023136"/>
    </source>
</evidence>
<dbReference type="Pfam" id="PF00689">
    <property type="entry name" value="Cation_ATPase_C"/>
    <property type="match status" value="1"/>
</dbReference>
<dbReference type="SUPFAM" id="SSF56784">
    <property type="entry name" value="HAD-like"/>
    <property type="match status" value="1"/>
</dbReference>
<dbReference type="InterPro" id="IPR008250">
    <property type="entry name" value="ATPase_P-typ_transduc_dom_A_sf"/>
</dbReference>
<dbReference type="InterPro" id="IPR023299">
    <property type="entry name" value="ATPase_P-typ_cyto_dom_N"/>
</dbReference>
<feature type="transmembrane region" description="Helical" evidence="11">
    <location>
        <begin position="278"/>
        <end position="305"/>
    </location>
</feature>
<evidence type="ECO:0000256" key="4">
    <source>
        <dbReference type="ARBA" id="ARBA00022692"/>
    </source>
</evidence>
<comment type="subcellular location">
    <subcellularLocation>
        <location evidence="1">Endomembrane system</location>
        <topology evidence="1">Multi-pass membrane protein</topology>
    </subcellularLocation>
</comment>
<feature type="transmembrane region" description="Helical" evidence="11">
    <location>
        <begin position="726"/>
        <end position="747"/>
    </location>
</feature>
<feature type="transmembrane region" description="Helical" evidence="11">
    <location>
        <begin position="695"/>
        <end position="720"/>
    </location>
</feature>
<dbReference type="RefSeq" id="WP_150098451.1">
    <property type="nucleotide sequence ID" value="NZ_VWPL01000032.1"/>
</dbReference>
<dbReference type="Pfam" id="PF00122">
    <property type="entry name" value="E1-E2_ATPase"/>
    <property type="match status" value="1"/>
</dbReference>
<dbReference type="InterPro" id="IPR059000">
    <property type="entry name" value="ATPase_P-type_domA"/>
</dbReference>
<accession>A0A5M6HQW6</accession>
<keyword evidence="10 11" id="KW-0472">Membrane</keyword>
<dbReference type="SUPFAM" id="SSF81653">
    <property type="entry name" value="Calcium ATPase, transduction domain A"/>
    <property type="match status" value="1"/>
</dbReference>
<dbReference type="PROSITE" id="PS00154">
    <property type="entry name" value="ATPASE_E1_E2"/>
    <property type="match status" value="1"/>
</dbReference>
<evidence type="ECO:0000256" key="6">
    <source>
        <dbReference type="ARBA" id="ARBA00022840"/>
    </source>
</evidence>
<evidence type="ECO:0000256" key="7">
    <source>
        <dbReference type="ARBA" id="ARBA00022842"/>
    </source>
</evidence>